<dbReference type="EMBL" id="KD076791">
    <property type="protein sequence ID" value="EMS62857.1"/>
    <property type="molecule type" value="Genomic_DNA"/>
</dbReference>
<dbReference type="AlphaFoldDB" id="M7ZRV9"/>
<name>M7ZRV9_TRIUA</name>
<accession>M7ZRV9</accession>
<sequence>MPQYRWNGTLIHVNFHVDSGPDRLPLPYQQHDHQNSITYADLRFTAGQTGDYIQMQQLEASWPGTVQSTNRGFTAIQFVAESLFNFPMEKGNYHDSDTEQGLPDNQKLLWHKFTLPPKPQQNLMPANEPNRPHAHTPTFKTFQVLLGHS</sequence>
<reference evidence="1" key="1">
    <citation type="journal article" date="2013" name="Nature">
        <title>Draft genome of the wheat A-genome progenitor Triticum urartu.</title>
        <authorList>
            <person name="Ling H.Q."/>
            <person name="Zhao S."/>
            <person name="Liu D."/>
            <person name="Wang J."/>
            <person name="Sun H."/>
            <person name="Zhang C."/>
            <person name="Fan H."/>
            <person name="Li D."/>
            <person name="Dong L."/>
            <person name="Tao Y."/>
            <person name="Gao C."/>
            <person name="Wu H."/>
            <person name="Li Y."/>
            <person name="Cui Y."/>
            <person name="Guo X."/>
            <person name="Zheng S."/>
            <person name="Wang B."/>
            <person name="Yu K."/>
            <person name="Liang Q."/>
            <person name="Yang W."/>
            <person name="Lou X."/>
            <person name="Chen J."/>
            <person name="Feng M."/>
            <person name="Jian J."/>
            <person name="Zhang X."/>
            <person name="Luo G."/>
            <person name="Jiang Y."/>
            <person name="Liu J."/>
            <person name="Wang Z."/>
            <person name="Sha Y."/>
            <person name="Zhang B."/>
            <person name="Wu H."/>
            <person name="Tang D."/>
            <person name="Shen Q."/>
            <person name="Xue P."/>
            <person name="Zou S."/>
            <person name="Wang X."/>
            <person name="Liu X."/>
            <person name="Wang F."/>
            <person name="Yang Y."/>
            <person name="An X."/>
            <person name="Dong Z."/>
            <person name="Zhang K."/>
            <person name="Zhang X."/>
            <person name="Luo M.C."/>
            <person name="Dvorak J."/>
            <person name="Tong Y."/>
            <person name="Wang J."/>
            <person name="Yang H."/>
            <person name="Li Z."/>
            <person name="Wang D."/>
            <person name="Zhang A."/>
            <person name="Wang J."/>
        </authorList>
    </citation>
    <scope>NUCLEOTIDE SEQUENCE</scope>
</reference>
<evidence type="ECO:0000313" key="1">
    <source>
        <dbReference type="EMBL" id="EMS62857.1"/>
    </source>
</evidence>
<protein>
    <submittedName>
        <fullName evidence="1">Uncharacterized protein</fullName>
    </submittedName>
</protein>
<organism evidence="1">
    <name type="scientific">Triticum urartu</name>
    <name type="common">Red wild einkorn</name>
    <name type="synonym">Crithodium urartu</name>
    <dbReference type="NCBI Taxonomy" id="4572"/>
    <lineage>
        <taxon>Eukaryota</taxon>
        <taxon>Viridiplantae</taxon>
        <taxon>Streptophyta</taxon>
        <taxon>Embryophyta</taxon>
        <taxon>Tracheophyta</taxon>
        <taxon>Spermatophyta</taxon>
        <taxon>Magnoliopsida</taxon>
        <taxon>Liliopsida</taxon>
        <taxon>Poales</taxon>
        <taxon>Poaceae</taxon>
        <taxon>BOP clade</taxon>
        <taxon>Pooideae</taxon>
        <taxon>Triticodae</taxon>
        <taxon>Triticeae</taxon>
        <taxon>Triticinae</taxon>
        <taxon>Triticum</taxon>
    </lineage>
</organism>
<gene>
    <name evidence="1" type="ORF">TRIUR3_13363</name>
</gene>
<proteinExistence type="predicted"/>